<organism evidence="5 6">
    <name type="scientific">Inquilinus ginsengisoli</name>
    <dbReference type="NCBI Taxonomy" id="363840"/>
    <lineage>
        <taxon>Bacteria</taxon>
        <taxon>Pseudomonadati</taxon>
        <taxon>Pseudomonadota</taxon>
        <taxon>Alphaproteobacteria</taxon>
        <taxon>Rhodospirillales</taxon>
        <taxon>Rhodospirillaceae</taxon>
        <taxon>Inquilinus</taxon>
    </lineage>
</organism>
<dbReference type="PANTHER" id="PTHR46796">
    <property type="entry name" value="HTH-TYPE TRANSCRIPTIONAL ACTIVATOR RHAS-RELATED"/>
    <property type="match status" value="1"/>
</dbReference>
<evidence type="ECO:0000256" key="2">
    <source>
        <dbReference type="ARBA" id="ARBA00023125"/>
    </source>
</evidence>
<reference evidence="5 6" key="1">
    <citation type="submission" date="2023-07" db="EMBL/GenBank/DDBJ databases">
        <title>Sorghum-associated microbial communities from plants grown in Nebraska, USA.</title>
        <authorList>
            <person name="Schachtman D."/>
        </authorList>
    </citation>
    <scope>NUCLEOTIDE SEQUENCE [LARGE SCALE GENOMIC DNA]</scope>
    <source>
        <strain evidence="5 6">584</strain>
    </source>
</reference>
<dbReference type="SUPFAM" id="SSF46689">
    <property type="entry name" value="Homeodomain-like"/>
    <property type="match status" value="1"/>
</dbReference>
<accession>A0ABU1JP11</accession>
<dbReference type="RefSeq" id="WP_309794826.1">
    <property type="nucleotide sequence ID" value="NZ_JAVDPW010000004.1"/>
</dbReference>
<dbReference type="PANTHER" id="PTHR46796:SF6">
    <property type="entry name" value="ARAC SUBFAMILY"/>
    <property type="match status" value="1"/>
</dbReference>
<dbReference type="SMART" id="SM00342">
    <property type="entry name" value="HTH_ARAC"/>
    <property type="match status" value="1"/>
</dbReference>
<keyword evidence="2" id="KW-0238">DNA-binding</keyword>
<evidence type="ECO:0000256" key="3">
    <source>
        <dbReference type="ARBA" id="ARBA00023163"/>
    </source>
</evidence>
<protein>
    <submittedName>
        <fullName evidence="5">AraC-like DNA-binding protein</fullName>
    </submittedName>
</protein>
<proteinExistence type="predicted"/>
<keyword evidence="3" id="KW-0804">Transcription</keyword>
<dbReference type="InterPro" id="IPR050204">
    <property type="entry name" value="AraC_XylS_family_regulators"/>
</dbReference>
<evidence type="ECO:0000256" key="1">
    <source>
        <dbReference type="ARBA" id="ARBA00023015"/>
    </source>
</evidence>
<dbReference type="InterPro" id="IPR009057">
    <property type="entry name" value="Homeodomain-like_sf"/>
</dbReference>
<evidence type="ECO:0000313" key="5">
    <source>
        <dbReference type="EMBL" id="MDR6290357.1"/>
    </source>
</evidence>
<evidence type="ECO:0000313" key="6">
    <source>
        <dbReference type="Proteomes" id="UP001262410"/>
    </source>
</evidence>
<evidence type="ECO:0000259" key="4">
    <source>
        <dbReference type="PROSITE" id="PS01124"/>
    </source>
</evidence>
<dbReference type="PROSITE" id="PS01124">
    <property type="entry name" value="HTH_ARAC_FAMILY_2"/>
    <property type="match status" value="1"/>
</dbReference>
<keyword evidence="6" id="KW-1185">Reference proteome</keyword>
<name>A0ABU1JP11_9PROT</name>
<dbReference type="InterPro" id="IPR018062">
    <property type="entry name" value="HTH_AraC-typ_CS"/>
</dbReference>
<dbReference type="InterPro" id="IPR018060">
    <property type="entry name" value="HTH_AraC"/>
</dbReference>
<dbReference type="Pfam" id="PF12833">
    <property type="entry name" value="HTH_18"/>
    <property type="match status" value="1"/>
</dbReference>
<dbReference type="Gene3D" id="1.10.10.60">
    <property type="entry name" value="Homeodomain-like"/>
    <property type="match status" value="1"/>
</dbReference>
<keyword evidence="1" id="KW-0805">Transcription regulation</keyword>
<dbReference type="EMBL" id="JAVDPW010000004">
    <property type="protein sequence ID" value="MDR6290357.1"/>
    <property type="molecule type" value="Genomic_DNA"/>
</dbReference>
<comment type="caution">
    <text evidence="5">The sequence shown here is derived from an EMBL/GenBank/DDBJ whole genome shotgun (WGS) entry which is preliminary data.</text>
</comment>
<sequence length="377" mass="41094">MSQEWQERIQLHPYRDLMPWQPLPTAPAGFGDRRPAAPRGISTAAYAPEEQFEAWRSHVAPFMDVGLPTGTTPADGFLAEFMICSLGGIGVASGRADAFSFSHAPGPSAPGPRRAPIGCWRLMLMTEGEMWVDSSDRHAHVRPGDLFLLSLDAAFRGRATRQAGLCLTLPRDAFVAAAAGFDRASGAVLTGPLAALLVDYLRSLEVRLVGMTPDDLMQAGRATAEMLAACIRPSRDPLEEAQKAVASVLFDRARSYIQAHFGNPELTPERVAQDLRVSRSNLYRVFEQAGGVSRYIQQCRLFAAHAALSNESGRRIQDIAYGCGFKLASDFTRAFKREFGYSPRGARDIRRTHAEPMPRLPAVTADSDLVPAVVPAE</sequence>
<feature type="domain" description="HTH araC/xylS-type" evidence="4">
    <location>
        <begin position="251"/>
        <end position="349"/>
    </location>
</feature>
<dbReference type="Proteomes" id="UP001262410">
    <property type="component" value="Unassembled WGS sequence"/>
</dbReference>
<gene>
    <name evidence="5" type="ORF">E9232_002878</name>
</gene>
<dbReference type="PROSITE" id="PS00041">
    <property type="entry name" value="HTH_ARAC_FAMILY_1"/>
    <property type="match status" value="1"/>
</dbReference>